<proteinExistence type="predicted"/>
<dbReference type="InterPro" id="IPR029058">
    <property type="entry name" value="AB_hydrolase_fold"/>
</dbReference>
<feature type="domain" description="AB hydrolase-1" evidence="1">
    <location>
        <begin position="29"/>
        <end position="258"/>
    </location>
</feature>
<protein>
    <submittedName>
        <fullName evidence="2">Alpha/beta hydrolase</fullName>
    </submittedName>
</protein>
<dbReference type="InterPro" id="IPR050266">
    <property type="entry name" value="AB_hydrolase_sf"/>
</dbReference>
<dbReference type="SUPFAM" id="SSF53474">
    <property type="entry name" value="alpha/beta-Hydrolases"/>
    <property type="match status" value="1"/>
</dbReference>
<organism evidence="2 3">
    <name type="scientific">Sinomonas flava</name>
    <dbReference type="NCBI Taxonomy" id="496857"/>
    <lineage>
        <taxon>Bacteria</taxon>
        <taxon>Bacillati</taxon>
        <taxon>Actinomycetota</taxon>
        <taxon>Actinomycetes</taxon>
        <taxon>Micrococcales</taxon>
        <taxon>Micrococcaceae</taxon>
        <taxon>Sinomonas</taxon>
    </lineage>
</organism>
<name>A0ABP5NR76_9MICC</name>
<dbReference type="GO" id="GO:0016787">
    <property type="term" value="F:hydrolase activity"/>
    <property type="evidence" value="ECO:0007669"/>
    <property type="project" value="UniProtKB-KW"/>
</dbReference>
<dbReference type="Pfam" id="PF12697">
    <property type="entry name" value="Abhydrolase_6"/>
    <property type="match status" value="1"/>
</dbReference>
<keyword evidence="3" id="KW-1185">Reference proteome</keyword>
<accession>A0ABP5NR76</accession>
<comment type="caution">
    <text evidence="2">The sequence shown here is derived from an EMBL/GenBank/DDBJ whole genome shotgun (WGS) entry which is preliminary data.</text>
</comment>
<evidence type="ECO:0000313" key="2">
    <source>
        <dbReference type="EMBL" id="GAA2201883.1"/>
    </source>
</evidence>
<dbReference type="PANTHER" id="PTHR43798">
    <property type="entry name" value="MONOACYLGLYCEROL LIPASE"/>
    <property type="match status" value="1"/>
</dbReference>
<dbReference type="Gene3D" id="3.40.50.1820">
    <property type="entry name" value="alpha/beta hydrolase"/>
    <property type="match status" value="1"/>
</dbReference>
<reference evidence="3" key="1">
    <citation type="journal article" date="2019" name="Int. J. Syst. Evol. Microbiol.">
        <title>The Global Catalogue of Microorganisms (GCM) 10K type strain sequencing project: providing services to taxonomists for standard genome sequencing and annotation.</title>
        <authorList>
            <consortium name="The Broad Institute Genomics Platform"/>
            <consortium name="The Broad Institute Genome Sequencing Center for Infectious Disease"/>
            <person name="Wu L."/>
            <person name="Ma J."/>
        </authorList>
    </citation>
    <scope>NUCLEOTIDE SEQUENCE [LARGE SCALE GENOMIC DNA]</scope>
    <source>
        <strain evidence="3">JCM 16034</strain>
    </source>
</reference>
<evidence type="ECO:0000313" key="3">
    <source>
        <dbReference type="Proteomes" id="UP001500432"/>
    </source>
</evidence>
<dbReference type="InterPro" id="IPR000073">
    <property type="entry name" value="AB_hydrolase_1"/>
</dbReference>
<dbReference type="EMBL" id="BAAAQW010000008">
    <property type="protein sequence ID" value="GAA2201883.1"/>
    <property type="molecule type" value="Genomic_DNA"/>
</dbReference>
<dbReference type="Proteomes" id="UP001500432">
    <property type="component" value="Unassembled WGS sequence"/>
</dbReference>
<sequence>MEPTRRMTVASADGTLIAVWITGVGPTLLAVPGTAADHTAWDRVVPLLAPHATVAVVDRRGRGESGDVEPYRIRLEVDDLVAVAAALPGPVHLYGHSFGGYLALHAAPRVPNLASLALYEGGLLPRGVQLFSASFIAELDRLVSAGLREQALDLFMPHAAGLRTSELAALRAQPNWQGRLRSAHTIPRELRSLAEHGADPVPTEQIAVPVLLIVGAETKAMRRSWFESMAGLFADARVAVLPRQGHAAHMTAPELLAGALAEFVGTGTAATAR</sequence>
<evidence type="ECO:0000259" key="1">
    <source>
        <dbReference type="Pfam" id="PF12697"/>
    </source>
</evidence>
<gene>
    <name evidence="2" type="ORF">GCM10009849_28060</name>
</gene>
<keyword evidence="2" id="KW-0378">Hydrolase</keyword>